<keyword evidence="4 9" id="KW-0805">Transcription regulation</keyword>
<evidence type="ECO:0000256" key="10">
    <source>
        <dbReference type="SAM" id="MobiDB-lite"/>
    </source>
</evidence>
<feature type="region of interest" description="Disordered" evidence="10">
    <location>
        <begin position="1"/>
        <end position="38"/>
    </location>
</feature>
<name>A0AAD4IW62_PERFH</name>
<dbReference type="PANTHER" id="PTHR31992">
    <property type="entry name" value="DOF ZINC FINGER PROTEIN DOF1.4-RELATED"/>
    <property type="match status" value="1"/>
</dbReference>
<dbReference type="Pfam" id="PF02701">
    <property type="entry name" value="Zn_ribbon_Dof"/>
    <property type="match status" value="1"/>
</dbReference>
<evidence type="ECO:0000256" key="2">
    <source>
        <dbReference type="ARBA" id="ARBA00022771"/>
    </source>
</evidence>
<keyword evidence="5 8" id="KW-0238">DNA-binding</keyword>
<reference evidence="12 13" key="1">
    <citation type="journal article" date="2021" name="Nat. Commun.">
        <title>Incipient diploidization of the medicinal plant Perilla within 10,000 years.</title>
        <authorList>
            <person name="Zhang Y."/>
            <person name="Shen Q."/>
            <person name="Leng L."/>
            <person name="Zhang D."/>
            <person name="Chen S."/>
            <person name="Shi Y."/>
            <person name="Ning Z."/>
            <person name="Chen S."/>
        </authorList>
    </citation>
    <scope>NUCLEOTIDE SEQUENCE [LARGE SCALE GENOMIC DNA]</scope>
    <source>
        <strain evidence="13">cv. PC099</strain>
    </source>
</reference>
<dbReference type="GO" id="GO:0005634">
    <property type="term" value="C:nucleus"/>
    <property type="evidence" value="ECO:0007669"/>
    <property type="project" value="UniProtKB-SubCell"/>
</dbReference>
<evidence type="ECO:0000256" key="4">
    <source>
        <dbReference type="ARBA" id="ARBA00023015"/>
    </source>
</evidence>
<evidence type="ECO:0000256" key="8">
    <source>
        <dbReference type="PROSITE-ProRule" id="PRU00071"/>
    </source>
</evidence>
<evidence type="ECO:0000256" key="9">
    <source>
        <dbReference type="RuleBase" id="RU369094"/>
    </source>
</evidence>
<evidence type="ECO:0000256" key="6">
    <source>
        <dbReference type="ARBA" id="ARBA00023163"/>
    </source>
</evidence>
<feature type="compositionally biased region" description="Low complexity" evidence="10">
    <location>
        <begin position="94"/>
        <end position="109"/>
    </location>
</feature>
<evidence type="ECO:0000259" key="11">
    <source>
        <dbReference type="PROSITE" id="PS50884"/>
    </source>
</evidence>
<dbReference type="PROSITE" id="PS01361">
    <property type="entry name" value="ZF_DOF_1"/>
    <property type="match status" value="1"/>
</dbReference>
<dbReference type="GO" id="GO:0003677">
    <property type="term" value="F:DNA binding"/>
    <property type="evidence" value="ECO:0007669"/>
    <property type="project" value="UniProtKB-UniRule"/>
</dbReference>
<accession>A0AAD4IW62</accession>
<dbReference type="AlphaFoldDB" id="A0AAD4IW62"/>
<evidence type="ECO:0000256" key="7">
    <source>
        <dbReference type="ARBA" id="ARBA00023242"/>
    </source>
</evidence>
<comment type="caution">
    <text evidence="12">The sequence shown here is derived from an EMBL/GenBank/DDBJ whole genome shotgun (WGS) entry which is preliminary data.</text>
</comment>
<comment type="function">
    <text evidence="9">Transcription factor that binds specifically to a 5'-AA[AG]G-3' consensus core sequence.</text>
</comment>
<evidence type="ECO:0000313" key="12">
    <source>
        <dbReference type="EMBL" id="KAH6822517.1"/>
    </source>
</evidence>
<protein>
    <recommendedName>
        <fullName evidence="9">Dof zinc finger protein</fullName>
    </recommendedName>
</protein>
<keyword evidence="13" id="KW-1185">Reference proteome</keyword>
<keyword evidence="6 9" id="KW-0804">Transcription</keyword>
<sequence length="323" mass="35029">MSPANNTLAGKPAGKDESQSSSSRKPSSARPQEPAVKCPRCDSPNTKFCYYNNYSLTQPRHFCKTCRRYWTKGGALRNVPIGGGCRKNKKLKSSPRLSGDSRDSSGSSDVGGLKFFQGLSPAMDFQLGGINMPKLHSSNTNLFNPFQSFGDLSNTTSAAISQTPCFNPDPPLMGFGFPLSSSLKQGENFQAMGSLNVHSNLATSIESLSSINQDLHWKLQQQRLATLFAEDGQNQKEASRTINEPVIQKPQPIQFHNLENPKSTDSCLNIATSRNEWFFNTSYAGAVAPTPATSSSSNLNGNGGNWSSGIQAWTELSPYTSLP</sequence>
<dbReference type="GO" id="GO:0008270">
    <property type="term" value="F:zinc ion binding"/>
    <property type="evidence" value="ECO:0007669"/>
    <property type="project" value="UniProtKB-KW"/>
</dbReference>
<keyword evidence="7 8" id="KW-0539">Nucleus</keyword>
<dbReference type="PANTHER" id="PTHR31992:SF313">
    <property type="entry name" value="DOF ZINC FINGER PROTEIN DOF5.7"/>
    <property type="match status" value="1"/>
</dbReference>
<feature type="region of interest" description="Disordered" evidence="10">
    <location>
        <begin position="81"/>
        <end position="109"/>
    </location>
</feature>
<feature type="compositionally biased region" description="Low complexity" evidence="10">
    <location>
        <begin position="19"/>
        <end position="32"/>
    </location>
</feature>
<dbReference type="InterPro" id="IPR003851">
    <property type="entry name" value="Znf_Dof"/>
</dbReference>
<evidence type="ECO:0000256" key="3">
    <source>
        <dbReference type="ARBA" id="ARBA00022833"/>
    </source>
</evidence>
<organism evidence="12 13">
    <name type="scientific">Perilla frutescens var. hirtella</name>
    <name type="common">Perilla citriodora</name>
    <name type="synonym">Perilla setoyensis</name>
    <dbReference type="NCBI Taxonomy" id="608512"/>
    <lineage>
        <taxon>Eukaryota</taxon>
        <taxon>Viridiplantae</taxon>
        <taxon>Streptophyta</taxon>
        <taxon>Embryophyta</taxon>
        <taxon>Tracheophyta</taxon>
        <taxon>Spermatophyta</taxon>
        <taxon>Magnoliopsida</taxon>
        <taxon>eudicotyledons</taxon>
        <taxon>Gunneridae</taxon>
        <taxon>Pentapetalae</taxon>
        <taxon>asterids</taxon>
        <taxon>lamiids</taxon>
        <taxon>Lamiales</taxon>
        <taxon>Lamiaceae</taxon>
        <taxon>Nepetoideae</taxon>
        <taxon>Elsholtzieae</taxon>
        <taxon>Perilla</taxon>
    </lineage>
</organism>
<evidence type="ECO:0000256" key="5">
    <source>
        <dbReference type="ARBA" id="ARBA00023125"/>
    </source>
</evidence>
<keyword evidence="1 9" id="KW-0479">Metal-binding</keyword>
<evidence type="ECO:0000256" key="1">
    <source>
        <dbReference type="ARBA" id="ARBA00022723"/>
    </source>
</evidence>
<gene>
    <name evidence="12" type="ORF">C2S53_008994</name>
</gene>
<comment type="subcellular location">
    <subcellularLocation>
        <location evidence="8 9">Nucleus</location>
    </subcellularLocation>
</comment>
<dbReference type="EMBL" id="SDAM02001264">
    <property type="protein sequence ID" value="KAH6822517.1"/>
    <property type="molecule type" value="Genomic_DNA"/>
</dbReference>
<evidence type="ECO:0000313" key="13">
    <source>
        <dbReference type="Proteomes" id="UP001190926"/>
    </source>
</evidence>
<dbReference type="PROSITE" id="PS50884">
    <property type="entry name" value="ZF_DOF_2"/>
    <property type="match status" value="1"/>
</dbReference>
<keyword evidence="3 9" id="KW-0862">Zinc</keyword>
<proteinExistence type="predicted"/>
<dbReference type="InterPro" id="IPR045174">
    <property type="entry name" value="Dof"/>
</dbReference>
<keyword evidence="2 8" id="KW-0863">Zinc-finger</keyword>
<dbReference type="Proteomes" id="UP001190926">
    <property type="component" value="Unassembled WGS sequence"/>
</dbReference>
<feature type="domain" description="Dof-type" evidence="11">
    <location>
        <begin position="36"/>
        <end position="90"/>
    </location>
</feature>
<dbReference type="GO" id="GO:0003700">
    <property type="term" value="F:DNA-binding transcription factor activity"/>
    <property type="evidence" value="ECO:0007669"/>
    <property type="project" value="UniProtKB-UniRule"/>
</dbReference>